<evidence type="ECO:0000313" key="1">
    <source>
        <dbReference type="EMBL" id="KAH3886404.1"/>
    </source>
</evidence>
<sequence>MSFFLIYKTCKGTAHALPYRLRIARVNSMFNTSEISKVIFALCEYIRILNEKPGKLNGLTVSKLFLGKFEHLSQVLRKCRKTAINVVNID</sequence>
<reference evidence="1" key="2">
    <citation type="submission" date="2020-11" db="EMBL/GenBank/DDBJ databases">
        <authorList>
            <person name="McCartney M.A."/>
            <person name="Auch B."/>
            <person name="Kono T."/>
            <person name="Mallez S."/>
            <person name="Becker A."/>
            <person name="Gohl D.M."/>
            <person name="Silverstein K.A.T."/>
            <person name="Koren S."/>
            <person name="Bechman K.B."/>
            <person name="Herman A."/>
            <person name="Abrahante J.E."/>
            <person name="Garbe J."/>
        </authorList>
    </citation>
    <scope>NUCLEOTIDE SEQUENCE</scope>
    <source>
        <strain evidence="1">Duluth1</strain>
        <tissue evidence="1">Whole animal</tissue>
    </source>
</reference>
<name>A0A9D4N362_DREPO</name>
<organism evidence="1 2">
    <name type="scientific">Dreissena polymorpha</name>
    <name type="common">Zebra mussel</name>
    <name type="synonym">Mytilus polymorpha</name>
    <dbReference type="NCBI Taxonomy" id="45954"/>
    <lineage>
        <taxon>Eukaryota</taxon>
        <taxon>Metazoa</taxon>
        <taxon>Spiralia</taxon>
        <taxon>Lophotrochozoa</taxon>
        <taxon>Mollusca</taxon>
        <taxon>Bivalvia</taxon>
        <taxon>Autobranchia</taxon>
        <taxon>Heteroconchia</taxon>
        <taxon>Euheterodonta</taxon>
        <taxon>Imparidentia</taxon>
        <taxon>Neoheterodontei</taxon>
        <taxon>Myida</taxon>
        <taxon>Dreissenoidea</taxon>
        <taxon>Dreissenidae</taxon>
        <taxon>Dreissena</taxon>
    </lineage>
</organism>
<keyword evidence="2" id="KW-1185">Reference proteome</keyword>
<dbReference type="Proteomes" id="UP000828390">
    <property type="component" value="Unassembled WGS sequence"/>
</dbReference>
<comment type="caution">
    <text evidence="1">The sequence shown here is derived from an EMBL/GenBank/DDBJ whole genome shotgun (WGS) entry which is preliminary data.</text>
</comment>
<gene>
    <name evidence="1" type="ORF">DPMN_010410</name>
</gene>
<dbReference type="EMBL" id="JAIWYP010000001">
    <property type="protein sequence ID" value="KAH3886404.1"/>
    <property type="molecule type" value="Genomic_DNA"/>
</dbReference>
<accession>A0A9D4N362</accession>
<evidence type="ECO:0000313" key="2">
    <source>
        <dbReference type="Proteomes" id="UP000828390"/>
    </source>
</evidence>
<protein>
    <submittedName>
        <fullName evidence="1">Uncharacterized protein</fullName>
    </submittedName>
</protein>
<reference evidence="1" key="1">
    <citation type="journal article" date="2019" name="bioRxiv">
        <title>The Genome of the Zebra Mussel, Dreissena polymorpha: A Resource for Invasive Species Research.</title>
        <authorList>
            <person name="McCartney M.A."/>
            <person name="Auch B."/>
            <person name="Kono T."/>
            <person name="Mallez S."/>
            <person name="Zhang Y."/>
            <person name="Obille A."/>
            <person name="Becker A."/>
            <person name="Abrahante J.E."/>
            <person name="Garbe J."/>
            <person name="Badalamenti J.P."/>
            <person name="Herman A."/>
            <person name="Mangelson H."/>
            <person name="Liachko I."/>
            <person name="Sullivan S."/>
            <person name="Sone E.D."/>
            <person name="Koren S."/>
            <person name="Silverstein K.A.T."/>
            <person name="Beckman K.B."/>
            <person name="Gohl D.M."/>
        </authorList>
    </citation>
    <scope>NUCLEOTIDE SEQUENCE</scope>
    <source>
        <strain evidence="1">Duluth1</strain>
        <tissue evidence="1">Whole animal</tissue>
    </source>
</reference>
<dbReference type="AlphaFoldDB" id="A0A9D4N362"/>
<proteinExistence type="predicted"/>